<protein>
    <submittedName>
        <fullName evidence="16">NADH dehydrogenase [ubiquinone] iron-sulfur protein 5</fullName>
    </submittedName>
</protein>
<dbReference type="GO" id="GO:0005758">
    <property type="term" value="C:mitochondrial intermembrane space"/>
    <property type="evidence" value="ECO:0007669"/>
    <property type="project" value="UniProtKB-SubCell"/>
</dbReference>
<evidence type="ECO:0000313" key="16">
    <source>
        <dbReference type="WBParaSite" id="Pan_g4365.t1"/>
    </source>
</evidence>
<evidence type="ECO:0000256" key="3">
    <source>
        <dbReference type="ARBA" id="ARBA00004637"/>
    </source>
</evidence>
<evidence type="ECO:0000256" key="10">
    <source>
        <dbReference type="ARBA" id="ARBA00023136"/>
    </source>
</evidence>
<reference evidence="16" key="2">
    <citation type="submission" date="2020-10" db="UniProtKB">
        <authorList>
            <consortium name="WormBaseParasite"/>
        </authorList>
    </citation>
    <scope>IDENTIFICATION</scope>
</reference>
<dbReference type="WBParaSite" id="Pan_g4365.t1">
    <property type="protein sequence ID" value="Pan_g4365.t1"/>
    <property type="gene ID" value="Pan_g4365"/>
</dbReference>
<feature type="region of interest" description="Disordered" evidence="13">
    <location>
        <begin position="20"/>
        <end position="99"/>
    </location>
</feature>
<feature type="transmembrane region" description="Helical" evidence="14">
    <location>
        <begin position="458"/>
        <end position="484"/>
    </location>
</feature>
<dbReference type="InterPro" id="IPR019342">
    <property type="entry name" value="NADH_UbQ_OxRdtase_FeS-su5"/>
</dbReference>
<evidence type="ECO:0000256" key="11">
    <source>
        <dbReference type="ARBA" id="ARBA00023157"/>
    </source>
</evidence>
<keyword evidence="14" id="KW-0812">Transmembrane</keyword>
<keyword evidence="11 12" id="KW-1015">Disulfide bond</keyword>
<keyword evidence="7" id="KW-0999">Mitochondrion inner membrane</keyword>
<feature type="disulfide bond" evidence="12">
    <location>
        <begin position="608"/>
        <end position="621"/>
    </location>
</feature>
<sequence>MSSVFDTLLLPSSFASSAPIGGPRHHDFGGLPPPIGPPLHQNHHLPGHQHQRYGQPPPSQPSSGRVFVNSQRNNYSYNQPRGGYHGPSSFQQSSNRMTQYPYRPHNDVAKRYNNGFQSSVPSHARSNQRQSSQGSFPGLRTITSTVHLSSSKADNDALFLRHLMKEIRIDRPASASASAVVAPCAGYPSVLVSEIGTISVLLMPDVVVEVSVDRSIRIACLGKFAACLTHDSAGVSLSHEQASIFQEGNSVFTIFRVGGIEKQVVMGEEGIVYSMDGNANCFLVSDALGLNAAGNSVLPVQKKLFPSMRRDFTLRQFYANAETGKRCIDMCHEFVARANFITEDGETRVIVNGIYIRLDRSGNVEISSRPRQVRFTPSTGAIHIKTPEIETAIDVSFSSHSVVGRVINVSLFRPKVAVTLLSARSAFTPACPDSSSATNTTLLRSITPASLSHRFESVFVLIVFVFIMPLLDVFSRNVIIIVLIDKKAVTIKVKATCVIRIKQIQQRSQVCNVTTDNAQVSHNANDHSHSLFPLIRQVQQKCHFNPLYLPNHPFLLLHFSAMSSGNLTPDGLTTIHPLVKTPLTDKFQLPFSYQGSPCGFFEAQFYKCMEAFGTKLGRLHCDLEHRDFGECISHDKQKKRYDAMRAEHWKQYIAGKRNAVYENHVKVGQLTPDYFEHGKL</sequence>
<keyword evidence="6" id="KW-0679">Respiratory chain</keyword>
<feature type="region of interest" description="Disordered" evidence="13">
    <location>
        <begin position="111"/>
        <end position="138"/>
    </location>
</feature>
<evidence type="ECO:0000256" key="12">
    <source>
        <dbReference type="PIRSR" id="PIRSR619342-50"/>
    </source>
</evidence>
<evidence type="ECO:0000256" key="9">
    <source>
        <dbReference type="ARBA" id="ARBA00023128"/>
    </source>
</evidence>
<proteinExistence type="inferred from homology"/>
<comment type="subcellular location">
    <subcellularLocation>
        <location evidence="3">Mitochondrion inner membrane</location>
        <topology evidence="3">Peripheral membrane protein</topology>
    </subcellularLocation>
    <subcellularLocation>
        <location evidence="2">Mitochondrion intermembrane space</location>
    </subcellularLocation>
</comment>
<keyword evidence="10 14" id="KW-0472">Membrane</keyword>
<comment type="similarity">
    <text evidence="4">Belongs to the complex I NDUFS5 subunit family.</text>
</comment>
<feature type="disulfide bond" evidence="12">
    <location>
        <begin position="598"/>
        <end position="631"/>
    </location>
</feature>
<feature type="compositionally biased region" description="Polar residues" evidence="13">
    <location>
        <begin position="88"/>
        <end position="98"/>
    </location>
</feature>
<accession>A0A7E4ZYX5</accession>
<evidence type="ECO:0000256" key="6">
    <source>
        <dbReference type="ARBA" id="ARBA00022660"/>
    </source>
</evidence>
<keyword evidence="8" id="KW-0249">Electron transport</keyword>
<dbReference type="GO" id="GO:0005743">
    <property type="term" value="C:mitochondrial inner membrane"/>
    <property type="evidence" value="ECO:0007669"/>
    <property type="project" value="UniProtKB-SubCell"/>
</dbReference>
<evidence type="ECO:0000313" key="15">
    <source>
        <dbReference type="Proteomes" id="UP000492821"/>
    </source>
</evidence>
<comment type="function">
    <text evidence="1">Accessory subunit of the mitochondrial membrane respiratory chain NADH dehydrogenase (Complex I), that is believed not to be involved in catalysis. Complex I functions in the transfer of electrons from NADH to the respiratory chain. The immediate electron acceptor for the enzyme is believed to be ubiquinone.</text>
</comment>
<evidence type="ECO:0000256" key="4">
    <source>
        <dbReference type="ARBA" id="ARBA00007372"/>
    </source>
</evidence>
<feature type="compositionally biased region" description="Polar residues" evidence="13">
    <location>
        <begin position="68"/>
        <end position="79"/>
    </location>
</feature>
<dbReference type="AlphaFoldDB" id="A0A7E4ZYX5"/>
<keyword evidence="15" id="KW-1185">Reference proteome</keyword>
<keyword evidence="5" id="KW-0813">Transport</keyword>
<evidence type="ECO:0000256" key="1">
    <source>
        <dbReference type="ARBA" id="ARBA00003195"/>
    </source>
</evidence>
<evidence type="ECO:0000256" key="14">
    <source>
        <dbReference type="SAM" id="Phobius"/>
    </source>
</evidence>
<evidence type="ECO:0000256" key="5">
    <source>
        <dbReference type="ARBA" id="ARBA00022448"/>
    </source>
</evidence>
<keyword evidence="9" id="KW-0496">Mitochondrion</keyword>
<reference evidence="15" key="1">
    <citation type="journal article" date="2013" name="Genetics">
        <title>The draft genome and transcriptome of Panagrellus redivivus are shaped by the harsh demands of a free-living lifestyle.</title>
        <authorList>
            <person name="Srinivasan J."/>
            <person name="Dillman A.R."/>
            <person name="Macchietto M.G."/>
            <person name="Heikkinen L."/>
            <person name="Lakso M."/>
            <person name="Fracchia K.M."/>
            <person name="Antoshechkin I."/>
            <person name="Mortazavi A."/>
            <person name="Wong G."/>
            <person name="Sternberg P.W."/>
        </authorList>
    </citation>
    <scope>NUCLEOTIDE SEQUENCE [LARGE SCALE GENOMIC DNA]</scope>
    <source>
        <strain evidence="15">MT8872</strain>
    </source>
</reference>
<organism evidence="15 16">
    <name type="scientific">Panagrellus redivivus</name>
    <name type="common">Microworm</name>
    <dbReference type="NCBI Taxonomy" id="6233"/>
    <lineage>
        <taxon>Eukaryota</taxon>
        <taxon>Metazoa</taxon>
        <taxon>Ecdysozoa</taxon>
        <taxon>Nematoda</taxon>
        <taxon>Chromadorea</taxon>
        <taxon>Rhabditida</taxon>
        <taxon>Tylenchina</taxon>
        <taxon>Panagrolaimomorpha</taxon>
        <taxon>Panagrolaimoidea</taxon>
        <taxon>Panagrolaimidae</taxon>
        <taxon>Panagrellus</taxon>
    </lineage>
</organism>
<name>A0A7E4ZYX5_PANRE</name>
<feature type="compositionally biased region" description="Basic residues" evidence="13">
    <location>
        <begin position="41"/>
        <end position="51"/>
    </location>
</feature>
<keyword evidence="14" id="KW-1133">Transmembrane helix</keyword>
<dbReference type="PANTHER" id="PTHR39075:SF1">
    <property type="entry name" value="FI19908P1"/>
    <property type="match status" value="1"/>
</dbReference>
<evidence type="ECO:0000256" key="7">
    <source>
        <dbReference type="ARBA" id="ARBA00022792"/>
    </source>
</evidence>
<dbReference type="Pfam" id="PF10200">
    <property type="entry name" value="Ndufs5"/>
    <property type="match status" value="1"/>
</dbReference>
<dbReference type="GO" id="GO:0005615">
    <property type="term" value="C:extracellular space"/>
    <property type="evidence" value="ECO:0007669"/>
    <property type="project" value="TreeGrafter"/>
</dbReference>
<evidence type="ECO:0000256" key="2">
    <source>
        <dbReference type="ARBA" id="ARBA00004569"/>
    </source>
</evidence>
<dbReference type="Proteomes" id="UP000492821">
    <property type="component" value="Unassembled WGS sequence"/>
</dbReference>
<evidence type="ECO:0000256" key="13">
    <source>
        <dbReference type="SAM" id="MobiDB-lite"/>
    </source>
</evidence>
<feature type="compositionally biased region" description="Polar residues" evidence="13">
    <location>
        <begin position="114"/>
        <end position="138"/>
    </location>
</feature>
<evidence type="ECO:0000256" key="8">
    <source>
        <dbReference type="ARBA" id="ARBA00022982"/>
    </source>
</evidence>
<dbReference type="PANTHER" id="PTHR39075">
    <property type="entry name" value="FI19908P1"/>
    <property type="match status" value="1"/>
</dbReference>